<keyword evidence="1" id="KW-0472">Membrane</keyword>
<sequence length="141" mass="15456">MDPTLLPFALMLGVPLLVAALVFIWLFSRVASVAAFISHVEANPLEGWGRVDVVERSTARYGGQRLLRIQLTVFPSGGAAYGATTRCFQDLSVGTLLAIADRGQRVPVLIRADNPSKVILDTRSERMSREGLVQRSAVEYR</sequence>
<name>A0A848LTI7_9BACT</name>
<evidence type="ECO:0000256" key="1">
    <source>
        <dbReference type="SAM" id="Phobius"/>
    </source>
</evidence>
<protein>
    <submittedName>
        <fullName evidence="2">Uncharacterized protein</fullName>
    </submittedName>
</protein>
<dbReference type="RefSeq" id="WP_169350143.1">
    <property type="nucleotide sequence ID" value="NZ_JABBJJ010000282.1"/>
</dbReference>
<feature type="transmembrane region" description="Helical" evidence="1">
    <location>
        <begin position="6"/>
        <end position="27"/>
    </location>
</feature>
<keyword evidence="3" id="KW-1185">Reference proteome</keyword>
<keyword evidence="1" id="KW-0812">Transmembrane</keyword>
<dbReference type="AlphaFoldDB" id="A0A848LTI7"/>
<organism evidence="2 3">
    <name type="scientific">Pyxidicoccus fallax</name>
    <dbReference type="NCBI Taxonomy" id="394095"/>
    <lineage>
        <taxon>Bacteria</taxon>
        <taxon>Pseudomonadati</taxon>
        <taxon>Myxococcota</taxon>
        <taxon>Myxococcia</taxon>
        <taxon>Myxococcales</taxon>
        <taxon>Cystobacterineae</taxon>
        <taxon>Myxococcaceae</taxon>
        <taxon>Pyxidicoccus</taxon>
    </lineage>
</organism>
<reference evidence="2 3" key="1">
    <citation type="submission" date="2020-04" db="EMBL/GenBank/DDBJ databases">
        <title>Draft genome of Pyxidicoccus fallax type strain.</title>
        <authorList>
            <person name="Whitworth D.E."/>
        </authorList>
    </citation>
    <scope>NUCLEOTIDE SEQUENCE [LARGE SCALE GENOMIC DNA]</scope>
    <source>
        <strain evidence="2 3">DSM 14698</strain>
    </source>
</reference>
<accession>A0A848LTI7</accession>
<dbReference type="EMBL" id="JABBJJ010000282">
    <property type="protein sequence ID" value="NMO20940.1"/>
    <property type="molecule type" value="Genomic_DNA"/>
</dbReference>
<gene>
    <name evidence="2" type="ORF">HG543_39760</name>
</gene>
<proteinExistence type="predicted"/>
<evidence type="ECO:0000313" key="2">
    <source>
        <dbReference type="EMBL" id="NMO20940.1"/>
    </source>
</evidence>
<dbReference type="Proteomes" id="UP000518300">
    <property type="component" value="Unassembled WGS sequence"/>
</dbReference>
<evidence type="ECO:0000313" key="3">
    <source>
        <dbReference type="Proteomes" id="UP000518300"/>
    </source>
</evidence>
<comment type="caution">
    <text evidence="2">The sequence shown here is derived from an EMBL/GenBank/DDBJ whole genome shotgun (WGS) entry which is preliminary data.</text>
</comment>
<keyword evidence="1" id="KW-1133">Transmembrane helix</keyword>